<proteinExistence type="inferred from homology"/>
<feature type="transmembrane region" description="Helical" evidence="7">
    <location>
        <begin position="218"/>
        <end position="247"/>
    </location>
</feature>
<dbReference type="PANTHER" id="PTHR10464:SF4">
    <property type="entry name" value="UREA TRANSPORTER"/>
    <property type="match status" value="1"/>
</dbReference>
<evidence type="ECO:0000259" key="8">
    <source>
        <dbReference type="PROSITE" id="PS50222"/>
    </source>
</evidence>
<sequence>MSEASPINDIAPQPLPLHELLSRLLESEKVSHRHPLPMMGTLQEVNKSLERRPLLDLINASLRGIGQVAFANNPISGLLIILAVCIQSPWVALMLIVGVVAATLTAYGMHLDNPSVRNGIFGFNGALVGLAFGTFSSWGNDGINLLWLLVVAIGAALSTILMQYIGPWMAVNLKLPAMGMPFQIVALLILAIALYIPQPFLQLGAPPPFPNPADSLDGMGILSALLIGVAQIFFTGAMVSAIIIIIAMALCSPMGALVAVLGCAIGLLTGILLGVDLNLLYAGLWGYNSALTAIAIGGIFYTPNLRSILVASAGALVTALMGWLLSLVMTPLGLPILAIPFHLGTYVCFLVLQRSLSSLVPVAPYSIASPEEHRFRYLTAKDVISAFRRQLRGAMQGKHHKVLFDQAPQELKGDLRYIFDAIDRDNSGSLSLQELRYHFQQAEHPLSEDELNFAFASMDFDNSGEIDFEEFGELLLRHRRLISRLDQFSKYFIPIDANEDGVLTPQEMNVVLASVDESPLSQDELTFLRQRIGGKDLTWERFLELLLVV</sequence>
<gene>
    <name evidence="9" type="ORF">F6J89_27490</name>
</gene>
<dbReference type="PROSITE" id="PS50222">
    <property type="entry name" value="EF_HAND_2"/>
    <property type="match status" value="2"/>
</dbReference>
<dbReference type="Gene3D" id="1.10.238.10">
    <property type="entry name" value="EF-hand"/>
    <property type="match status" value="1"/>
</dbReference>
<dbReference type="InterPro" id="IPR018247">
    <property type="entry name" value="EF_Hand_1_Ca_BS"/>
</dbReference>
<feature type="transmembrane region" description="Helical" evidence="7">
    <location>
        <begin position="308"/>
        <end position="326"/>
    </location>
</feature>
<dbReference type="Gene3D" id="1.10.3430.10">
    <property type="entry name" value="Ammonium transporter AmtB like domains"/>
    <property type="match status" value="1"/>
</dbReference>
<evidence type="ECO:0000256" key="7">
    <source>
        <dbReference type="SAM" id="Phobius"/>
    </source>
</evidence>
<keyword evidence="6 7" id="KW-0472">Membrane</keyword>
<evidence type="ECO:0000313" key="9">
    <source>
        <dbReference type="EMBL" id="NER31260.1"/>
    </source>
</evidence>
<dbReference type="Pfam" id="PF03253">
    <property type="entry name" value="UT"/>
    <property type="match status" value="1"/>
</dbReference>
<dbReference type="GO" id="GO:0005509">
    <property type="term" value="F:calcium ion binding"/>
    <property type="evidence" value="ECO:0007669"/>
    <property type="project" value="InterPro"/>
</dbReference>
<evidence type="ECO:0000256" key="4">
    <source>
        <dbReference type="ARBA" id="ARBA00022692"/>
    </source>
</evidence>
<protein>
    <submittedName>
        <fullName evidence="9">Urea transporter</fullName>
    </submittedName>
</protein>
<comment type="caution">
    <text evidence="9">The sequence shown here is derived from an EMBL/GenBank/DDBJ whole genome shotgun (WGS) entry which is preliminary data.</text>
</comment>
<dbReference type="GO" id="GO:0005886">
    <property type="term" value="C:plasma membrane"/>
    <property type="evidence" value="ECO:0007669"/>
    <property type="project" value="UniProtKB-SubCell"/>
</dbReference>
<keyword evidence="5 7" id="KW-1133">Transmembrane helix</keyword>
<dbReference type="PROSITE" id="PS00018">
    <property type="entry name" value="EF_HAND_1"/>
    <property type="match status" value="3"/>
</dbReference>
<dbReference type="CDD" id="cd00051">
    <property type="entry name" value="EFh"/>
    <property type="match status" value="1"/>
</dbReference>
<dbReference type="SUPFAM" id="SSF47473">
    <property type="entry name" value="EF-hand"/>
    <property type="match status" value="1"/>
</dbReference>
<feature type="domain" description="EF-hand" evidence="8">
    <location>
        <begin position="410"/>
        <end position="445"/>
    </location>
</feature>
<organism evidence="9">
    <name type="scientific">Symploca sp. SIO1C4</name>
    <dbReference type="NCBI Taxonomy" id="2607765"/>
    <lineage>
        <taxon>Bacteria</taxon>
        <taxon>Bacillati</taxon>
        <taxon>Cyanobacteriota</taxon>
        <taxon>Cyanophyceae</taxon>
        <taxon>Coleofasciculales</taxon>
        <taxon>Coleofasciculaceae</taxon>
        <taxon>Symploca</taxon>
    </lineage>
</organism>
<dbReference type="AlphaFoldDB" id="A0A6B3NHS9"/>
<dbReference type="SMART" id="SM00054">
    <property type="entry name" value="EFh"/>
    <property type="match status" value="3"/>
</dbReference>
<dbReference type="Pfam" id="PF13499">
    <property type="entry name" value="EF-hand_7"/>
    <property type="match status" value="1"/>
</dbReference>
<dbReference type="InterPro" id="IPR002048">
    <property type="entry name" value="EF_hand_dom"/>
</dbReference>
<dbReference type="PANTHER" id="PTHR10464">
    <property type="entry name" value="UREA TRANSPORTER"/>
    <property type="match status" value="1"/>
</dbReference>
<feature type="transmembrane region" description="Helical" evidence="7">
    <location>
        <begin position="119"/>
        <end position="139"/>
    </location>
</feature>
<comment type="subcellular location">
    <subcellularLocation>
        <location evidence="1">Cell membrane</location>
        <topology evidence="1">Multi-pass membrane protein</topology>
    </subcellularLocation>
</comment>
<dbReference type="GO" id="GO:0015204">
    <property type="term" value="F:urea transmembrane transporter activity"/>
    <property type="evidence" value="ECO:0007669"/>
    <property type="project" value="InterPro"/>
</dbReference>
<feature type="transmembrane region" description="Helical" evidence="7">
    <location>
        <begin position="78"/>
        <end position="107"/>
    </location>
</feature>
<evidence type="ECO:0000256" key="1">
    <source>
        <dbReference type="ARBA" id="ARBA00004651"/>
    </source>
</evidence>
<evidence type="ECO:0000256" key="3">
    <source>
        <dbReference type="ARBA" id="ARBA00022475"/>
    </source>
</evidence>
<dbReference type="EMBL" id="JAAHFQ010000765">
    <property type="protein sequence ID" value="NER31260.1"/>
    <property type="molecule type" value="Genomic_DNA"/>
</dbReference>
<comment type="similarity">
    <text evidence="2">Belongs to the urea transporter family.</text>
</comment>
<feature type="transmembrane region" description="Helical" evidence="7">
    <location>
        <begin position="177"/>
        <end position="198"/>
    </location>
</feature>
<evidence type="ECO:0000256" key="2">
    <source>
        <dbReference type="ARBA" id="ARBA00005914"/>
    </source>
</evidence>
<reference evidence="9" key="1">
    <citation type="submission" date="2019-11" db="EMBL/GenBank/DDBJ databases">
        <title>Genomic insights into an expanded diversity of filamentous marine cyanobacteria reveals the extraordinary biosynthetic potential of Moorea and Okeania.</title>
        <authorList>
            <person name="Ferreira Leao T."/>
            <person name="Wang M."/>
            <person name="Moss N."/>
            <person name="Da Silva R."/>
            <person name="Sanders J."/>
            <person name="Nurk S."/>
            <person name="Gurevich A."/>
            <person name="Humphrey G."/>
            <person name="Reher R."/>
            <person name="Zhu Q."/>
            <person name="Belda-Ferre P."/>
            <person name="Glukhov E."/>
            <person name="Rex R."/>
            <person name="Dorrestein P.C."/>
            <person name="Knight R."/>
            <person name="Pevzner P."/>
            <person name="Gerwick W.H."/>
            <person name="Gerwick L."/>
        </authorList>
    </citation>
    <scope>NUCLEOTIDE SEQUENCE</scope>
    <source>
        <strain evidence="9">SIO1C4</strain>
    </source>
</reference>
<dbReference type="InterPro" id="IPR004937">
    <property type="entry name" value="Urea_transporter"/>
</dbReference>
<feature type="domain" description="EF-hand" evidence="8">
    <location>
        <begin position="446"/>
        <end position="481"/>
    </location>
</feature>
<feature type="transmembrane region" description="Helical" evidence="7">
    <location>
        <begin position="145"/>
        <end position="165"/>
    </location>
</feature>
<keyword evidence="3" id="KW-1003">Cell membrane</keyword>
<dbReference type="InterPro" id="IPR011992">
    <property type="entry name" value="EF-hand-dom_pair"/>
</dbReference>
<evidence type="ECO:0000256" key="5">
    <source>
        <dbReference type="ARBA" id="ARBA00022989"/>
    </source>
</evidence>
<feature type="transmembrane region" description="Helical" evidence="7">
    <location>
        <begin position="279"/>
        <end position="301"/>
    </location>
</feature>
<dbReference type="InterPro" id="IPR029020">
    <property type="entry name" value="Ammonium/urea_transptr"/>
</dbReference>
<name>A0A6B3NHS9_9CYAN</name>
<evidence type="ECO:0000256" key="6">
    <source>
        <dbReference type="ARBA" id="ARBA00023136"/>
    </source>
</evidence>
<feature type="transmembrane region" description="Helical" evidence="7">
    <location>
        <begin position="254"/>
        <end position="273"/>
    </location>
</feature>
<accession>A0A6B3NHS9</accession>
<keyword evidence="4 7" id="KW-0812">Transmembrane</keyword>